<accession>A0ABM0MZG4</accession>
<name>A0ABM0MZG4_SACKO</name>
<dbReference type="SMART" id="SM00256">
    <property type="entry name" value="FBOX"/>
    <property type="match status" value="1"/>
</dbReference>
<dbReference type="Pfam" id="PF12937">
    <property type="entry name" value="F-box-like"/>
    <property type="match status" value="1"/>
</dbReference>
<feature type="domain" description="F-box" evidence="1">
    <location>
        <begin position="8"/>
        <end position="54"/>
    </location>
</feature>
<dbReference type="InterPro" id="IPR036047">
    <property type="entry name" value="F-box-like_dom_sf"/>
</dbReference>
<dbReference type="Gene3D" id="1.20.1280.50">
    <property type="match status" value="1"/>
</dbReference>
<proteinExistence type="predicted"/>
<organism evidence="2 3">
    <name type="scientific">Saccoglossus kowalevskii</name>
    <name type="common">Acorn worm</name>
    <dbReference type="NCBI Taxonomy" id="10224"/>
    <lineage>
        <taxon>Eukaryota</taxon>
        <taxon>Metazoa</taxon>
        <taxon>Hemichordata</taxon>
        <taxon>Enteropneusta</taxon>
        <taxon>Harrimaniidae</taxon>
        <taxon>Saccoglossus</taxon>
    </lineage>
</organism>
<dbReference type="RefSeq" id="XP_006825405.1">
    <property type="nucleotide sequence ID" value="XM_006825342.1"/>
</dbReference>
<dbReference type="InterPro" id="IPR032675">
    <property type="entry name" value="LRR_dom_sf"/>
</dbReference>
<dbReference type="PANTHER" id="PTHR20872:SF1">
    <property type="entry name" value="F-BOX DOMAIN-CONTAINING PROTEIN"/>
    <property type="match status" value="1"/>
</dbReference>
<evidence type="ECO:0000313" key="3">
    <source>
        <dbReference type="RefSeq" id="XP_006825405.1"/>
    </source>
</evidence>
<dbReference type="Proteomes" id="UP000694865">
    <property type="component" value="Unplaced"/>
</dbReference>
<keyword evidence="2" id="KW-1185">Reference proteome</keyword>
<evidence type="ECO:0000259" key="1">
    <source>
        <dbReference type="PROSITE" id="PS50181"/>
    </source>
</evidence>
<sequence>MAESESDYPDFTTLPDTIVTKIFSKLNLTDKARAARVCQKWAEVFNHPVIWDEAEIVVRAAEDEEEANILFSSNSLDYQKTMLDRYGSYMRDLTVSAIYLRTEFCAMDSACLGVIYRQCRELDSLTIGVYGAHQIIKVVKFILRPITTLRGLIPIHAIVLQMRKLRKFHMKSWPHKDPNGNTILTTVAMNDRIIDIEDLNIYWDLPHGNDEWAVKILEMPEESEVTVCLNKFKWLTTFSVQLCILTDAVLAEFAKPRSRKLERLNILVAYQKGPGEFETSPIKNATWKAVRQNNPHLKVVMTLANIIRQQDVLAIFQPYMPLQAIIFMRFSRSIPIIIESLTSYYPESLESYRDISDSFGIDEDLIRMVNKCTNLTCLVHYGHIHYDTVVTIGEIAGQRLRHLDVMDSKISTISEEDASEIETLITQNAEGEYVLEQQERNKRIRRMEQRRASDVDDLCERMSKVFRKQWKPHVAKPDEYFTV</sequence>
<gene>
    <name evidence="3" type="primary">LOC102810262</name>
</gene>
<dbReference type="Gene3D" id="3.80.10.10">
    <property type="entry name" value="Ribonuclease Inhibitor"/>
    <property type="match status" value="1"/>
</dbReference>
<dbReference type="PANTHER" id="PTHR20872">
    <property type="match status" value="1"/>
</dbReference>
<protein>
    <submittedName>
        <fullName evidence="3">F-box/LRR-repeat protein 21-like</fullName>
    </submittedName>
</protein>
<evidence type="ECO:0000313" key="2">
    <source>
        <dbReference type="Proteomes" id="UP000694865"/>
    </source>
</evidence>
<dbReference type="InterPro" id="IPR001810">
    <property type="entry name" value="F-box_dom"/>
</dbReference>
<dbReference type="SUPFAM" id="SSF81383">
    <property type="entry name" value="F-box domain"/>
    <property type="match status" value="1"/>
</dbReference>
<dbReference type="PROSITE" id="PS50181">
    <property type="entry name" value="FBOX"/>
    <property type="match status" value="1"/>
</dbReference>
<reference evidence="3" key="1">
    <citation type="submission" date="2025-08" db="UniProtKB">
        <authorList>
            <consortium name="RefSeq"/>
        </authorList>
    </citation>
    <scope>IDENTIFICATION</scope>
    <source>
        <tissue evidence="3">Testes</tissue>
    </source>
</reference>
<dbReference type="GeneID" id="102810262"/>